<dbReference type="OrthoDB" id="9772295at2"/>
<proteinExistence type="predicted"/>
<dbReference type="RefSeq" id="WP_099019604.1">
    <property type="nucleotide sequence ID" value="NZ_NIHB01000003.1"/>
</dbReference>
<name>A0A4R6XG78_9GAMM</name>
<dbReference type="AlphaFoldDB" id="A0A4R6XG78"/>
<sequence length="612" mass="68998">MNNQSKQRRNLLAGGVATAVLAAVPLQNHAKNKQQLKQKTALKKSAVSSGFKAIPIPEQTFANMVYGRLAYGVTPGEFDENSWSSLGQDDTERLVNFVNQQLAGGADVDVDARVAAAGNFATLNKTLPEMWFDHRLNPGTGEDSYNRPIYEMKRLKFTRAAYSLFPLKERIADFWHDHFSLNGDDTYARATMTSWDRDVIRQHMLGNFKEFLTATAQHPAMLYYLDNYENTKSAPNENYARELIELHTLGVENYYGLVQQNMVPTITVQESGGAWPAGQGPGESTIQQFYVDADVYEAGRCLTGWHVDDDGDSSTGLFLFNSNQNDRNQKAVLGAGMINFFADQGVADGHNLIELLAYHPGTAKHIAGKLARFFISDTPPQSVVDDVAAVFYDNRTASNQLELVFKALFNHTDFADPTHWQAKLKRPFDSVVSVMRACATDFTVMPDDSNSNSLESRMDDTGHFPFEWQAPDGYPMKSSYWMSSTALIQTWKTVDWIIDRENSGVYITPVKERTVAAFQNTQAALTPENMLAFWMTQIFDHTPSGGWIGDPVFESIIPFLIQQPENDSYPPWQRSLTIPFDDLVDNDWPYRWHERLRGMVSLVLASPYFMQR</sequence>
<dbReference type="InterPro" id="IPR006311">
    <property type="entry name" value="TAT_signal"/>
</dbReference>
<protein>
    <submittedName>
        <fullName evidence="2">Uncharacterized protein DUF1800</fullName>
    </submittedName>
</protein>
<accession>A0A4R6XG78</accession>
<evidence type="ECO:0000313" key="3">
    <source>
        <dbReference type="Proteomes" id="UP000295724"/>
    </source>
</evidence>
<comment type="caution">
    <text evidence="2">The sequence shown here is derived from an EMBL/GenBank/DDBJ whole genome shotgun (WGS) entry which is preliminary data.</text>
</comment>
<dbReference type="Pfam" id="PF08811">
    <property type="entry name" value="DUF1800"/>
    <property type="match status" value="1"/>
</dbReference>
<reference evidence="2 3" key="1">
    <citation type="submission" date="2019-03" db="EMBL/GenBank/DDBJ databases">
        <title>Genomic Encyclopedia of Type Strains, Phase IV (KMG-IV): sequencing the most valuable type-strain genomes for metagenomic binning, comparative biology and taxonomic classification.</title>
        <authorList>
            <person name="Goeker M."/>
        </authorList>
    </citation>
    <scope>NUCLEOTIDE SEQUENCE [LARGE SCALE GENOMIC DNA]</scope>
    <source>
        <strain evidence="2 3">DSM 25488</strain>
    </source>
</reference>
<evidence type="ECO:0000256" key="1">
    <source>
        <dbReference type="SAM" id="SignalP"/>
    </source>
</evidence>
<keyword evidence="3" id="KW-1185">Reference proteome</keyword>
<evidence type="ECO:0000313" key="2">
    <source>
        <dbReference type="EMBL" id="TDR18395.1"/>
    </source>
</evidence>
<dbReference type="PROSITE" id="PS51318">
    <property type="entry name" value="TAT"/>
    <property type="match status" value="1"/>
</dbReference>
<keyword evidence="1" id="KW-0732">Signal</keyword>
<dbReference type="Proteomes" id="UP000295724">
    <property type="component" value="Unassembled WGS sequence"/>
</dbReference>
<dbReference type="EMBL" id="SNZB01000005">
    <property type="protein sequence ID" value="TDR18395.1"/>
    <property type="molecule type" value="Genomic_DNA"/>
</dbReference>
<dbReference type="InterPro" id="IPR014917">
    <property type="entry name" value="DUF1800"/>
</dbReference>
<organism evidence="2 3">
    <name type="scientific">Marinicella litoralis</name>
    <dbReference type="NCBI Taxonomy" id="644220"/>
    <lineage>
        <taxon>Bacteria</taxon>
        <taxon>Pseudomonadati</taxon>
        <taxon>Pseudomonadota</taxon>
        <taxon>Gammaproteobacteria</taxon>
        <taxon>Lysobacterales</taxon>
        <taxon>Marinicellaceae</taxon>
        <taxon>Marinicella</taxon>
    </lineage>
</organism>
<feature type="chain" id="PRO_5020534132" evidence="1">
    <location>
        <begin position="23"/>
        <end position="612"/>
    </location>
</feature>
<gene>
    <name evidence="2" type="ORF">C8D91_2312</name>
</gene>
<feature type="signal peptide" evidence="1">
    <location>
        <begin position="1"/>
        <end position="22"/>
    </location>
</feature>